<keyword evidence="3" id="KW-0645">Protease</keyword>
<evidence type="ECO:0000256" key="1">
    <source>
        <dbReference type="SAM" id="SignalP"/>
    </source>
</evidence>
<dbReference type="PANTHER" id="PTHR46825:SF7">
    <property type="entry name" value="D-ALANYL-D-ALANINE CARBOXYPEPTIDASE"/>
    <property type="match status" value="1"/>
</dbReference>
<dbReference type="EMBL" id="VIWT01000004">
    <property type="protein sequence ID" value="TWF82595.1"/>
    <property type="molecule type" value="Genomic_DNA"/>
</dbReference>
<dbReference type="InterPro" id="IPR050491">
    <property type="entry name" value="AmpC-like"/>
</dbReference>
<accession>A0A561T651</accession>
<dbReference type="GO" id="GO:0004180">
    <property type="term" value="F:carboxypeptidase activity"/>
    <property type="evidence" value="ECO:0007669"/>
    <property type="project" value="UniProtKB-KW"/>
</dbReference>
<keyword evidence="4" id="KW-1185">Reference proteome</keyword>
<dbReference type="InterPro" id="IPR006311">
    <property type="entry name" value="TAT_signal"/>
</dbReference>
<dbReference type="Pfam" id="PF00144">
    <property type="entry name" value="Beta-lactamase"/>
    <property type="match status" value="1"/>
</dbReference>
<feature type="chain" id="PRO_5021921368" evidence="1">
    <location>
        <begin position="33"/>
        <end position="384"/>
    </location>
</feature>
<dbReference type="InterPro" id="IPR012338">
    <property type="entry name" value="Beta-lactam/transpept-like"/>
</dbReference>
<keyword evidence="1" id="KW-0732">Signal</keyword>
<name>A0A561T651_9ACTN</name>
<dbReference type="PANTHER" id="PTHR46825">
    <property type="entry name" value="D-ALANYL-D-ALANINE-CARBOXYPEPTIDASE/ENDOPEPTIDASE AMPH"/>
    <property type="match status" value="1"/>
</dbReference>
<reference evidence="3 4" key="1">
    <citation type="submission" date="2019-06" db="EMBL/GenBank/DDBJ databases">
        <title>Sequencing the genomes of 1000 actinobacteria strains.</title>
        <authorList>
            <person name="Klenk H.-P."/>
        </authorList>
    </citation>
    <scope>NUCLEOTIDE SEQUENCE [LARGE SCALE GENOMIC DNA]</scope>
    <source>
        <strain evidence="3 4">DSM 44826</strain>
    </source>
</reference>
<dbReference type="Gene3D" id="3.40.710.10">
    <property type="entry name" value="DD-peptidase/beta-lactamase superfamily"/>
    <property type="match status" value="1"/>
</dbReference>
<proteinExistence type="predicted"/>
<dbReference type="InterPro" id="IPR001466">
    <property type="entry name" value="Beta-lactam-related"/>
</dbReference>
<evidence type="ECO:0000313" key="3">
    <source>
        <dbReference type="EMBL" id="TWF82595.1"/>
    </source>
</evidence>
<dbReference type="OrthoDB" id="3862163at2"/>
<evidence type="ECO:0000313" key="4">
    <source>
        <dbReference type="Proteomes" id="UP000317940"/>
    </source>
</evidence>
<sequence length="384" mass="39951">MRTRNPRRRGAAVLVAALAALAALTCAPAAGAATVEPGSLQGEVNAIRATGYDGVVAEATGPGGHHYATAGQADTATGAPARPDDAFRIASATKSFTATVLLQLVGEGRLSLDDTVEHWLPGVVSGNGNDGSRITVRQLLQHTSGIYNYTDDLPQFSSEAGFLANRFTTYTPAQLVAVAMRHAPAFAPGTGWKYSNTNYILAGMIIDRVTRHSWQDEVRTRIIQPLGLRHTDIPGTDPFITGPYLHGYSGFGTGPTIDVTAFNPTAGDAAAEITSTTADLTRFYTALMRGRLLAPAQLAEMETTVPAPIWPGARYGLGLWWVPLSCGGGYYGHSGGAPGYNTLVGATPDGRRAAVVASTGDGGAGSQAAVDTLLDRQLCQAGPA</sequence>
<evidence type="ECO:0000259" key="2">
    <source>
        <dbReference type="Pfam" id="PF00144"/>
    </source>
</evidence>
<comment type="caution">
    <text evidence="3">The sequence shown here is derived from an EMBL/GenBank/DDBJ whole genome shotgun (WGS) entry which is preliminary data.</text>
</comment>
<protein>
    <submittedName>
        <fullName evidence="3">D-alanyl-D-alanine carboxypeptidase</fullName>
    </submittedName>
</protein>
<keyword evidence="3" id="KW-0378">Hydrolase</keyword>
<organism evidence="3 4">
    <name type="scientific">Kitasatospora viridis</name>
    <dbReference type="NCBI Taxonomy" id="281105"/>
    <lineage>
        <taxon>Bacteria</taxon>
        <taxon>Bacillati</taxon>
        <taxon>Actinomycetota</taxon>
        <taxon>Actinomycetes</taxon>
        <taxon>Kitasatosporales</taxon>
        <taxon>Streptomycetaceae</taxon>
        <taxon>Kitasatospora</taxon>
    </lineage>
</organism>
<keyword evidence="3" id="KW-0121">Carboxypeptidase</keyword>
<dbReference type="Proteomes" id="UP000317940">
    <property type="component" value="Unassembled WGS sequence"/>
</dbReference>
<dbReference type="RefSeq" id="WP_145909892.1">
    <property type="nucleotide sequence ID" value="NZ_BAAAMZ010000002.1"/>
</dbReference>
<dbReference type="AlphaFoldDB" id="A0A561T651"/>
<feature type="domain" description="Beta-lactamase-related" evidence="2">
    <location>
        <begin position="50"/>
        <end position="372"/>
    </location>
</feature>
<gene>
    <name evidence="3" type="ORF">FHX73_1477</name>
</gene>
<feature type="signal peptide" evidence="1">
    <location>
        <begin position="1"/>
        <end position="32"/>
    </location>
</feature>
<dbReference type="PROSITE" id="PS51318">
    <property type="entry name" value="TAT"/>
    <property type="match status" value="1"/>
</dbReference>
<dbReference type="SUPFAM" id="SSF56601">
    <property type="entry name" value="beta-lactamase/transpeptidase-like"/>
    <property type="match status" value="1"/>
</dbReference>